<accession>A0A6B1D8I2</accession>
<name>A0A6B1D8I2_9CHLR</name>
<dbReference type="PRINTS" id="PR00598">
    <property type="entry name" value="HTHMARR"/>
</dbReference>
<sequence>MGENRREELTDRFRALAEYLNRQLHAGRLDEWEGLGMTIPQIKTLVLLERLGSLRMGNIAACLGRALSATTTVVDRLVEKGLVDRISDPNDRRVVICKLTDAGEETLKRFWRIGRERLDPAADLLDEEQLEIVVKGLELIHWAEDKLQRTHASMQSTVEQDPPSD</sequence>
<gene>
    <name evidence="2" type="ORF">F4X14_12265</name>
</gene>
<dbReference type="GO" id="GO:0006950">
    <property type="term" value="P:response to stress"/>
    <property type="evidence" value="ECO:0007669"/>
    <property type="project" value="TreeGrafter"/>
</dbReference>
<dbReference type="InterPro" id="IPR036388">
    <property type="entry name" value="WH-like_DNA-bd_sf"/>
</dbReference>
<dbReference type="AlphaFoldDB" id="A0A6B1D8I2"/>
<dbReference type="SMART" id="SM00347">
    <property type="entry name" value="HTH_MARR"/>
    <property type="match status" value="1"/>
</dbReference>
<dbReference type="InterPro" id="IPR000835">
    <property type="entry name" value="HTH_MarR-typ"/>
</dbReference>
<dbReference type="SUPFAM" id="SSF46785">
    <property type="entry name" value="Winged helix' DNA-binding domain"/>
    <property type="match status" value="1"/>
</dbReference>
<protein>
    <submittedName>
        <fullName evidence="2">MarR family transcriptional regulator</fullName>
    </submittedName>
</protein>
<dbReference type="EMBL" id="VXMH01000065">
    <property type="protein sequence ID" value="MYC95733.1"/>
    <property type="molecule type" value="Genomic_DNA"/>
</dbReference>
<reference evidence="2" key="1">
    <citation type="submission" date="2019-09" db="EMBL/GenBank/DDBJ databases">
        <title>Characterisation of the sponge microbiome using genome-centric metagenomics.</title>
        <authorList>
            <person name="Engelberts J.P."/>
            <person name="Robbins S.J."/>
            <person name="De Goeij J.M."/>
            <person name="Aranda M."/>
            <person name="Bell S.C."/>
            <person name="Webster N.S."/>
        </authorList>
    </citation>
    <scope>NUCLEOTIDE SEQUENCE</scope>
    <source>
        <strain evidence="2">SB0661_bin_32</strain>
    </source>
</reference>
<feature type="domain" description="HTH marR-type" evidence="1">
    <location>
        <begin position="6"/>
        <end position="142"/>
    </location>
</feature>
<proteinExistence type="predicted"/>
<evidence type="ECO:0000313" key="2">
    <source>
        <dbReference type="EMBL" id="MYC95733.1"/>
    </source>
</evidence>
<dbReference type="GO" id="GO:0003700">
    <property type="term" value="F:DNA-binding transcription factor activity"/>
    <property type="evidence" value="ECO:0007669"/>
    <property type="project" value="InterPro"/>
</dbReference>
<dbReference type="PANTHER" id="PTHR33164:SF57">
    <property type="entry name" value="MARR-FAMILY TRANSCRIPTIONAL REGULATOR"/>
    <property type="match status" value="1"/>
</dbReference>
<dbReference type="InterPro" id="IPR039422">
    <property type="entry name" value="MarR/SlyA-like"/>
</dbReference>
<dbReference type="Gene3D" id="1.10.10.10">
    <property type="entry name" value="Winged helix-like DNA-binding domain superfamily/Winged helix DNA-binding domain"/>
    <property type="match status" value="1"/>
</dbReference>
<evidence type="ECO:0000259" key="1">
    <source>
        <dbReference type="PROSITE" id="PS50995"/>
    </source>
</evidence>
<organism evidence="2">
    <name type="scientific">Caldilineaceae bacterium SB0661_bin_32</name>
    <dbReference type="NCBI Taxonomy" id="2605255"/>
    <lineage>
        <taxon>Bacteria</taxon>
        <taxon>Bacillati</taxon>
        <taxon>Chloroflexota</taxon>
        <taxon>Caldilineae</taxon>
        <taxon>Caldilineales</taxon>
        <taxon>Caldilineaceae</taxon>
    </lineage>
</organism>
<comment type="caution">
    <text evidence="2">The sequence shown here is derived from an EMBL/GenBank/DDBJ whole genome shotgun (WGS) entry which is preliminary data.</text>
</comment>
<dbReference type="PROSITE" id="PS50995">
    <property type="entry name" value="HTH_MARR_2"/>
    <property type="match status" value="1"/>
</dbReference>
<dbReference type="Pfam" id="PF01047">
    <property type="entry name" value="MarR"/>
    <property type="match status" value="1"/>
</dbReference>
<dbReference type="InterPro" id="IPR036390">
    <property type="entry name" value="WH_DNA-bd_sf"/>
</dbReference>
<dbReference type="PANTHER" id="PTHR33164">
    <property type="entry name" value="TRANSCRIPTIONAL REGULATOR, MARR FAMILY"/>
    <property type="match status" value="1"/>
</dbReference>